<gene>
    <name evidence="3" type="ORF">V6N12_055752</name>
</gene>
<proteinExistence type="predicted"/>
<feature type="transmembrane region" description="Helical" evidence="1">
    <location>
        <begin position="58"/>
        <end position="78"/>
    </location>
</feature>
<keyword evidence="1" id="KW-0812">Transmembrane</keyword>
<keyword evidence="1" id="KW-1133">Transmembrane helix</keyword>
<keyword evidence="2" id="KW-0732">Signal</keyword>
<dbReference type="PANTHER" id="PTHR14624:SF0">
    <property type="entry name" value="POLYPRENOL REDUCTASE"/>
    <property type="match status" value="1"/>
</dbReference>
<dbReference type="PANTHER" id="PTHR14624">
    <property type="entry name" value="DFG10 PROTEIN"/>
    <property type="match status" value="1"/>
</dbReference>
<dbReference type="Proteomes" id="UP001472677">
    <property type="component" value="Unassembled WGS sequence"/>
</dbReference>
<dbReference type="EMBL" id="JBBPBM010002259">
    <property type="protein sequence ID" value="KAK8479530.1"/>
    <property type="molecule type" value="Genomic_DNA"/>
</dbReference>
<sequence length="144" mass="16308">MGFGLVALLRATWVAAIIPFVLASIPGSKLRSFQGAMSFGTKRGKTLQPSSSRFFSDFYMVATMWTTLLLLATWTYNLETPPQAFGEASRLTVAIEHRYGVWSAVFLLLLMGAQAVRRLFESFYVFNYRHSTRMHIFLYLCGIC</sequence>
<name>A0ABR1ZGC7_9ROSI</name>
<evidence type="ECO:0008006" key="5">
    <source>
        <dbReference type="Google" id="ProtNLM"/>
    </source>
</evidence>
<evidence type="ECO:0000313" key="3">
    <source>
        <dbReference type="EMBL" id="KAK8479530.1"/>
    </source>
</evidence>
<evidence type="ECO:0000256" key="1">
    <source>
        <dbReference type="SAM" id="Phobius"/>
    </source>
</evidence>
<keyword evidence="1" id="KW-0472">Membrane</keyword>
<organism evidence="3 4">
    <name type="scientific">Hibiscus sabdariffa</name>
    <name type="common">roselle</name>
    <dbReference type="NCBI Taxonomy" id="183260"/>
    <lineage>
        <taxon>Eukaryota</taxon>
        <taxon>Viridiplantae</taxon>
        <taxon>Streptophyta</taxon>
        <taxon>Embryophyta</taxon>
        <taxon>Tracheophyta</taxon>
        <taxon>Spermatophyta</taxon>
        <taxon>Magnoliopsida</taxon>
        <taxon>eudicotyledons</taxon>
        <taxon>Gunneridae</taxon>
        <taxon>Pentapetalae</taxon>
        <taxon>rosids</taxon>
        <taxon>malvids</taxon>
        <taxon>Malvales</taxon>
        <taxon>Malvaceae</taxon>
        <taxon>Malvoideae</taxon>
        <taxon>Hibiscus</taxon>
    </lineage>
</organism>
<reference evidence="3 4" key="1">
    <citation type="journal article" date="2024" name="G3 (Bethesda)">
        <title>Genome assembly of Hibiscus sabdariffa L. provides insights into metabolisms of medicinal natural products.</title>
        <authorList>
            <person name="Kim T."/>
        </authorList>
    </citation>
    <scope>NUCLEOTIDE SEQUENCE [LARGE SCALE GENOMIC DNA]</scope>
    <source>
        <strain evidence="3">TK-2024</strain>
        <tissue evidence="3">Old leaves</tissue>
    </source>
</reference>
<accession>A0ABR1ZGC7</accession>
<keyword evidence="4" id="KW-1185">Reference proteome</keyword>
<evidence type="ECO:0000313" key="4">
    <source>
        <dbReference type="Proteomes" id="UP001472677"/>
    </source>
</evidence>
<dbReference type="InterPro" id="IPR039698">
    <property type="entry name" value="Dfg10/SRD5A3"/>
</dbReference>
<protein>
    <recommendedName>
        <fullName evidence="5">Polyprenol reductase</fullName>
    </recommendedName>
</protein>
<evidence type="ECO:0000256" key="2">
    <source>
        <dbReference type="SAM" id="SignalP"/>
    </source>
</evidence>
<feature type="transmembrane region" description="Helical" evidence="1">
    <location>
        <begin position="99"/>
        <end position="120"/>
    </location>
</feature>
<feature type="chain" id="PRO_5046185271" description="Polyprenol reductase" evidence="2">
    <location>
        <begin position="24"/>
        <end position="144"/>
    </location>
</feature>
<comment type="caution">
    <text evidence="3">The sequence shown here is derived from an EMBL/GenBank/DDBJ whole genome shotgun (WGS) entry which is preliminary data.</text>
</comment>
<feature type="signal peptide" evidence="2">
    <location>
        <begin position="1"/>
        <end position="23"/>
    </location>
</feature>